<evidence type="ECO:0000256" key="4">
    <source>
        <dbReference type="ARBA" id="ARBA00023163"/>
    </source>
</evidence>
<dbReference type="GO" id="GO:0016987">
    <property type="term" value="F:sigma factor activity"/>
    <property type="evidence" value="ECO:0007669"/>
    <property type="project" value="UniProtKB-KW"/>
</dbReference>
<gene>
    <name evidence="8" type="ORF">KDW_07690</name>
</gene>
<evidence type="ECO:0000313" key="8">
    <source>
        <dbReference type="EMBL" id="GER86607.1"/>
    </source>
</evidence>
<comment type="caution">
    <text evidence="8">The sequence shown here is derived from an EMBL/GenBank/DDBJ whole genome shotgun (WGS) entry which is preliminary data.</text>
</comment>
<feature type="domain" description="RNA polymerase sigma-70 region 2" evidence="6">
    <location>
        <begin position="17"/>
        <end position="83"/>
    </location>
</feature>
<dbReference type="PANTHER" id="PTHR43133:SF51">
    <property type="entry name" value="RNA POLYMERASE SIGMA FACTOR"/>
    <property type="match status" value="1"/>
</dbReference>
<dbReference type="InterPro" id="IPR039425">
    <property type="entry name" value="RNA_pol_sigma-70-like"/>
</dbReference>
<dbReference type="Pfam" id="PF04542">
    <property type="entry name" value="Sigma70_r2"/>
    <property type="match status" value="1"/>
</dbReference>
<accession>A0A5J4KJK0</accession>
<dbReference type="SUPFAM" id="SSF88946">
    <property type="entry name" value="Sigma2 domain of RNA polymerase sigma factors"/>
    <property type="match status" value="1"/>
</dbReference>
<dbReference type="SUPFAM" id="SSF88659">
    <property type="entry name" value="Sigma3 and sigma4 domains of RNA polymerase sigma factors"/>
    <property type="match status" value="1"/>
</dbReference>
<dbReference type="NCBIfam" id="TIGR02937">
    <property type="entry name" value="sigma70-ECF"/>
    <property type="match status" value="1"/>
</dbReference>
<dbReference type="Proteomes" id="UP000326912">
    <property type="component" value="Unassembled WGS sequence"/>
</dbReference>
<keyword evidence="3" id="KW-0731">Sigma factor</keyword>
<dbReference type="InterPro" id="IPR013325">
    <property type="entry name" value="RNA_pol_sigma_r2"/>
</dbReference>
<dbReference type="InterPro" id="IPR036388">
    <property type="entry name" value="WH-like_DNA-bd_sf"/>
</dbReference>
<dbReference type="Gene3D" id="1.10.1740.10">
    <property type="match status" value="1"/>
</dbReference>
<dbReference type="GO" id="GO:0006352">
    <property type="term" value="P:DNA-templated transcription initiation"/>
    <property type="evidence" value="ECO:0007669"/>
    <property type="project" value="InterPro"/>
</dbReference>
<dbReference type="InterPro" id="IPR007627">
    <property type="entry name" value="RNA_pol_sigma70_r2"/>
</dbReference>
<feature type="region of interest" description="Disordered" evidence="5">
    <location>
        <begin position="172"/>
        <end position="200"/>
    </location>
</feature>
<dbReference type="PANTHER" id="PTHR43133">
    <property type="entry name" value="RNA POLYMERASE ECF-TYPE SIGMA FACTO"/>
    <property type="match status" value="1"/>
</dbReference>
<keyword evidence="4" id="KW-0804">Transcription</keyword>
<evidence type="ECO:0000256" key="1">
    <source>
        <dbReference type="ARBA" id="ARBA00010641"/>
    </source>
</evidence>
<name>A0A5J4KJK0_9CHLR</name>
<feature type="compositionally biased region" description="Polar residues" evidence="5">
    <location>
        <begin position="174"/>
        <end position="185"/>
    </location>
</feature>
<evidence type="ECO:0000259" key="7">
    <source>
        <dbReference type="Pfam" id="PF08281"/>
    </source>
</evidence>
<dbReference type="InterPro" id="IPR013249">
    <property type="entry name" value="RNA_pol_sigma70_r4_t2"/>
</dbReference>
<keyword evidence="9" id="KW-1185">Reference proteome</keyword>
<reference evidence="8 9" key="1">
    <citation type="submission" date="2019-10" db="EMBL/GenBank/DDBJ databases">
        <title>Dictyobacter vulcani sp. nov., within the class Ktedonobacteria, isolated from soil of volcanic Mt. Zao.</title>
        <authorList>
            <person name="Zheng Y."/>
            <person name="Wang C.M."/>
            <person name="Sakai Y."/>
            <person name="Abe K."/>
            <person name="Yokota A."/>
            <person name="Yabe S."/>
        </authorList>
    </citation>
    <scope>NUCLEOTIDE SEQUENCE [LARGE SCALE GENOMIC DNA]</scope>
    <source>
        <strain evidence="8 9">W12</strain>
    </source>
</reference>
<dbReference type="CDD" id="cd06171">
    <property type="entry name" value="Sigma70_r4"/>
    <property type="match status" value="1"/>
</dbReference>
<feature type="domain" description="RNA polymerase sigma factor 70 region 4 type 2" evidence="7">
    <location>
        <begin position="117"/>
        <end position="166"/>
    </location>
</feature>
<evidence type="ECO:0000313" key="9">
    <source>
        <dbReference type="Proteomes" id="UP000326912"/>
    </source>
</evidence>
<proteinExistence type="inferred from homology"/>
<evidence type="ECO:0000256" key="2">
    <source>
        <dbReference type="ARBA" id="ARBA00023015"/>
    </source>
</evidence>
<keyword evidence="2" id="KW-0805">Transcription regulation</keyword>
<dbReference type="Gene3D" id="1.10.10.10">
    <property type="entry name" value="Winged helix-like DNA-binding domain superfamily/Winged helix DNA-binding domain"/>
    <property type="match status" value="1"/>
</dbReference>
<dbReference type="EMBL" id="BKZW01000001">
    <property type="protein sequence ID" value="GER86607.1"/>
    <property type="molecule type" value="Genomic_DNA"/>
</dbReference>
<evidence type="ECO:0000256" key="5">
    <source>
        <dbReference type="SAM" id="MobiDB-lite"/>
    </source>
</evidence>
<sequence length="200" mass="23305">MVTRFLAGDEYAFTQIVDQYGSLLLRTAYLLVRDEETARDIVQDSFILAWKNMRKLRERVYLRAWLLKIVVNQATSFKRQLARRTALFKEQLVQYTTDLSTEVTDVHKDSIEDTLDMAQAINTLPFNQRTVLVLFYYHKMTMPEISETLGVAENTLRKRLQSAHEKLRRVLHAHSTQTPVSTQQADRQDAPMTLNRGEVQ</sequence>
<dbReference type="InterPro" id="IPR013324">
    <property type="entry name" value="RNA_pol_sigma_r3/r4-like"/>
</dbReference>
<dbReference type="InterPro" id="IPR014284">
    <property type="entry name" value="RNA_pol_sigma-70_dom"/>
</dbReference>
<organism evidence="8 9">
    <name type="scientific">Dictyobacter vulcani</name>
    <dbReference type="NCBI Taxonomy" id="2607529"/>
    <lineage>
        <taxon>Bacteria</taxon>
        <taxon>Bacillati</taxon>
        <taxon>Chloroflexota</taxon>
        <taxon>Ktedonobacteria</taxon>
        <taxon>Ktedonobacterales</taxon>
        <taxon>Dictyobacteraceae</taxon>
        <taxon>Dictyobacter</taxon>
    </lineage>
</organism>
<comment type="similarity">
    <text evidence="1">Belongs to the sigma-70 factor family. ECF subfamily.</text>
</comment>
<evidence type="ECO:0000256" key="3">
    <source>
        <dbReference type="ARBA" id="ARBA00023082"/>
    </source>
</evidence>
<evidence type="ECO:0000259" key="6">
    <source>
        <dbReference type="Pfam" id="PF04542"/>
    </source>
</evidence>
<dbReference type="Pfam" id="PF08281">
    <property type="entry name" value="Sigma70_r4_2"/>
    <property type="match status" value="1"/>
</dbReference>
<protein>
    <submittedName>
        <fullName evidence="8">RNA polymerase sigma factor</fullName>
    </submittedName>
</protein>
<dbReference type="AlphaFoldDB" id="A0A5J4KJK0"/>
<dbReference type="GO" id="GO:0003677">
    <property type="term" value="F:DNA binding"/>
    <property type="evidence" value="ECO:0007669"/>
    <property type="project" value="InterPro"/>
</dbReference>